<dbReference type="InterPro" id="IPR005349">
    <property type="entry name" value="TMEM14"/>
</dbReference>
<evidence type="ECO:0000256" key="2">
    <source>
        <dbReference type="ARBA" id="ARBA00007590"/>
    </source>
</evidence>
<dbReference type="OrthoDB" id="768548at2759"/>
<dbReference type="Gene3D" id="1.10.10.1740">
    <property type="entry name" value="Transmembrane protein 14-like"/>
    <property type="match status" value="1"/>
</dbReference>
<feature type="transmembrane region" description="Helical" evidence="7">
    <location>
        <begin position="297"/>
        <end position="317"/>
    </location>
</feature>
<dbReference type="EMBL" id="CM004394">
    <property type="protein sequence ID" value="OAY44679.1"/>
    <property type="molecule type" value="Genomic_DNA"/>
</dbReference>
<dbReference type="GO" id="GO:0015908">
    <property type="term" value="P:fatty acid transport"/>
    <property type="evidence" value="ECO:0000318"/>
    <property type="project" value="GO_Central"/>
</dbReference>
<dbReference type="Proteomes" id="UP000091857">
    <property type="component" value="Chromosome 8"/>
</dbReference>
<dbReference type="PANTHER" id="PTHR12668">
    <property type="entry name" value="TRANSMEMBRANE PROTEIN 14, 15"/>
    <property type="match status" value="1"/>
</dbReference>
<dbReference type="GO" id="GO:0009706">
    <property type="term" value="C:chloroplast inner membrane"/>
    <property type="evidence" value="ECO:0000318"/>
    <property type="project" value="GO_Central"/>
</dbReference>
<keyword evidence="9" id="KW-1185">Reference proteome</keyword>
<dbReference type="Pfam" id="PF03647">
    <property type="entry name" value="Tmemb_14"/>
    <property type="match status" value="1"/>
</dbReference>
<feature type="coiled-coil region" evidence="6">
    <location>
        <begin position="154"/>
        <end position="181"/>
    </location>
</feature>
<dbReference type="PANTHER" id="PTHR12668:SF43">
    <property type="entry name" value="TRANSMEMBRANE PROTEIN 14 HOMOLOG"/>
    <property type="match status" value="1"/>
</dbReference>
<evidence type="ECO:0000313" key="8">
    <source>
        <dbReference type="EMBL" id="OAY44679.1"/>
    </source>
</evidence>
<evidence type="ECO:0000256" key="1">
    <source>
        <dbReference type="ARBA" id="ARBA00004370"/>
    </source>
</evidence>
<name>A0A2C9VJ34_MANES</name>
<evidence type="ECO:0000256" key="5">
    <source>
        <dbReference type="ARBA" id="ARBA00023136"/>
    </source>
</evidence>
<organism evidence="8 9">
    <name type="scientific">Manihot esculenta</name>
    <name type="common">Cassava</name>
    <name type="synonym">Jatropha manihot</name>
    <dbReference type="NCBI Taxonomy" id="3983"/>
    <lineage>
        <taxon>Eukaryota</taxon>
        <taxon>Viridiplantae</taxon>
        <taxon>Streptophyta</taxon>
        <taxon>Embryophyta</taxon>
        <taxon>Tracheophyta</taxon>
        <taxon>Spermatophyta</taxon>
        <taxon>Magnoliopsida</taxon>
        <taxon>eudicotyledons</taxon>
        <taxon>Gunneridae</taxon>
        <taxon>Pentapetalae</taxon>
        <taxon>rosids</taxon>
        <taxon>fabids</taxon>
        <taxon>Malpighiales</taxon>
        <taxon>Euphorbiaceae</taxon>
        <taxon>Crotonoideae</taxon>
        <taxon>Manihoteae</taxon>
        <taxon>Manihot</taxon>
    </lineage>
</organism>
<evidence type="ECO:0000256" key="6">
    <source>
        <dbReference type="SAM" id="Coils"/>
    </source>
</evidence>
<dbReference type="STRING" id="3983.A0A2C9VJ34"/>
<keyword evidence="6" id="KW-0175">Coiled coil</keyword>
<proteinExistence type="inferred from homology"/>
<dbReference type="OMA" id="RMQGISK"/>
<accession>A0A2C9VJ34</accession>
<dbReference type="InterPro" id="IPR044890">
    <property type="entry name" value="TMEM14_sf"/>
</dbReference>
<comment type="caution">
    <text evidence="8">The sequence shown here is derived from an EMBL/GenBank/DDBJ whole genome shotgun (WGS) entry which is preliminary data.</text>
</comment>
<feature type="transmembrane region" description="Helical" evidence="7">
    <location>
        <begin position="217"/>
        <end position="237"/>
    </location>
</feature>
<evidence type="ECO:0000256" key="4">
    <source>
        <dbReference type="ARBA" id="ARBA00022989"/>
    </source>
</evidence>
<protein>
    <submittedName>
        <fullName evidence="8">Uncharacterized protein</fullName>
    </submittedName>
</protein>
<reference evidence="9" key="1">
    <citation type="journal article" date="2016" name="Nat. Biotechnol.">
        <title>Sequencing wild and cultivated cassava and related species reveals extensive interspecific hybridization and genetic diversity.</title>
        <authorList>
            <person name="Bredeson J.V."/>
            <person name="Lyons J.B."/>
            <person name="Prochnik S.E."/>
            <person name="Wu G.A."/>
            <person name="Ha C.M."/>
            <person name="Edsinger-Gonzales E."/>
            <person name="Grimwood J."/>
            <person name="Schmutz J."/>
            <person name="Rabbi I.Y."/>
            <person name="Egesi C."/>
            <person name="Nauluvula P."/>
            <person name="Lebot V."/>
            <person name="Ndunguru J."/>
            <person name="Mkamilo G."/>
            <person name="Bart R.S."/>
            <person name="Setter T.L."/>
            <person name="Gleadow R.M."/>
            <person name="Kulakow P."/>
            <person name="Ferguson M.E."/>
            <person name="Rounsley S."/>
            <person name="Rokhsar D.S."/>
        </authorList>
    </citation>
    <scope>NUCLEOTIDE SEQUENCE [LARGE SCALE GENOMIC DNA]</scope>
    <source>
        <strain evidence="9">cv. AM560-2</strain>
    </source>
</reference>
<dbReference type="AlphaFoldDB" id="A0A2C9VJ34"/>
<evidence type="ECO:0000313" key="9">
    <source>
        <dbReference type="Proteomes" id="UP000091857"/>
    </source>
</evidence>
<keyword evidence="4 7" id="KW-1133">Transmembrane helix</keyword>
<evidence type="ECO:0000256" key="7">
    <source>
        <dbReference type="SAM" id="Phobius"/>
    </source>
</evidence>
<dbReference type="Gramene" id="Manes.08G170900.1.v8.1">
    <property type="protein sequence ID" value="Manes.08G170900.1.v8.1.CDS"/>
    <property type="gene ID" value="Manes.08G170900.v8.1"/>
</dbReference>
<evidence type="ECO:0000256" key="3">
    <source>
        <dbReference type="ARBA" id="ARBA00022692"/>
    </source>
</evidence>
<sequence length="337" mass="36358">MSVAVELLAIRNFNCSQLRSVSSSSSKSLCPSSSLKLQPLLKSRGYTVSNDASAVFAPKGLGIGIGIGFPYLNGGNPLNRSIVPFAASHEHSKHLEIEVEKENSGDELGAEESQEAWKETLASFKEQALKMQTVSQEAYDIYSKKAMVILKETSEQLKVKADKAKGDLAVLAKEMSEESKEFLSVAAQNSPETVKEVVETFASSTDNLNDFSQIRDFHLGIPYGLLLSVGGFLSFMLTGSVSALRFGIILGGALLALSISSLKSYEKGQPCTSVVKGQAGIAAIIFLREIRLLSQRASILTFFSTVISGAMVAFFLYKITVNGKQQEGSDMEQEAEN</sequence>
<keyword evidence="3 7" id="KW-0812">Transmembrane</keyword>
<feature type="transmembrane region" description="Helical" evidence="7">
    <location>
        <begin position="243"/>
        <end position="262"/>
    </location>
</feature>
<gene>
    <name evidence="8" type="ORF">MANES_08G170900v8</name>
</gene>
<comment type="similarity">
    <text evidence="2">Belongs to the TMEM14 family.</text>
</comment>
<keyword evidence="5 7" id="KW-0472">Membrane</keyword>
<comment type="subcellular location">
    <subcellularLocation>
        <location evidence="1">Membrane</location>
    </subcellularLocation>
</comment>
<dbReference type="GO" id="GO:0015245">
    <property type="term" value="F:fatty acid transmembrane transporter activity"/>
    <property type="evidence" value="ECO:0000318"/>
    <property type="project" value="GO_Central"/>
</dbReference>